<dbReference type="HOGENOM" id="CLU_2428488_0_0_1"/>
<dbReference type="RefSeq" id="XP_040618930.1">
    <property type="nucleotide sequence ID" value="XM_040759453.1"/>
</dbReference>
<comment type="caution">
    <text evidence="2">The sequence shown here is derived from an EMBL/GenBank/DDBJ whole genome shotgun (WGS) entry which is preliminary data.</text>
</comment>
<reference evidence="2 3" key="1">
    <citation type="journal article" date="2014" name="BMC Genomics">
        <title>Comparative genomics of the major fungal agents of human and animal Sporotrichosis: Sporothrix schenckii and Sporothrix brasiliensis.</title>
        <authorList>
            <person name="Teixeira M.M."/>
            <person name="de Almeida L.G."/>
            <person name="Kubitschek-Barreira P."/>
            <person name="Alves F.L."/>
            <person name="Kioshima E.S."/>
            <person name="Abadio A.K."/>
            <person name="Fernandes L."/>
            <person name="Derengowski L.S."/>
            <person name="Ferreira K.S."/>
            <person name="Souza R.C."/>
            <person name="Ruiz J.C."/>
            <person name="de Andrade N.C."/>
            <person name="Paes H.C."/>
            <person name="Nicola A.M."/>
            <person name="Albuquerque P."/>
            <person name="Gerber A.L."/>
            <person name="Martins V.P."/>
            <person name="Peconick L.D."/>
            <person name="Neto A.V."/>
            <person name="Chaucanez C.B."/>
            <person name="Silva P.A."/>
            <person name="Cunha O.L."/>
            <person name="de Oliveira F.F."/>
            <person name="dos Santos T.C."/>
            <person name="Barros A.L."/>
            <person name="Soares M.A."/>
            <person name="de Oliveira L.M."/>
            <person name="Marini M.M."/>
            <person name="Villalobos-Duno H."/>
            <person name="Cunha M.M."/>
            <person name="de Hoog S."/>
            <person name="da Silveira J.F."/>
            <person name="Henrissat B."/>
            <person name="Nino-Vega G.A."/>
            <person name="Cisalpino P.S."/>
            <person name="Mora-Montes H.M."/>
            <person name="Almeida S.R."/>
            <person name="Stajich J.E."/>
            <person name="Lopes-Bezerra L.M."/>
            <person name="Vasconcelos A.T."/>
            <person name="Felipe M.S."/>
        </authorList>
    </citation>
    <scope>NUCLEOTIDE SEQUENCE [LARGE SCALE GENOMIC DNA]</scope>
    <source>
        <strain evidence="2 3">5110</strain>
    </source>
</reference>
<dbReference type="GeneID" id="63674374"/>
<protein>
    <submittedName>
        <fullName evidence="2">Uncharacterized protein</fullName>
    </submittedName>
</protein>
<accession>A0A0C2IVV1</accession>
<evidence type="ECO:0000313" key="2">
    <source>
        <dbReference type="EMBL" id="KIH90920.1"/>
    </source>
</evidence>
<gene>
    <name evidence="2" type="ORF">SPBR_01136</name>
</gene>
<evidence type="ECO:0000256" key="1">
    <source>
        <dbReference type="SAM" id="MobiDB-lite"/>
    </source>
</evidence>
<sequence>MVAWVDRGVPRGADGLWLSTQPPAWRLARPGRDDELQPRLPGAPSSTGCTRASPPHPGRHHFESTWSNLTAWPPPPIRGQFDSDDGEDTIV</sequence>
<dbReference type="OrthoDB" id="10502967at2759"/>
<dbReference type="Proteomes" id="UP000031575">
    <property type="component" value="Unassembled WGS sequence"/>
</dbReference>
<dbReference type="VEuPathDB" id="FungiDB:SPBR_01136"/>
<keyword evidence="3" id="KW-1185">Reference proteome</keyword>
<feature type="compositionally biased region" description="Acidic residues" evidence="1">
    <location>
        <begin position="82"/>
        <end position="91"/>
    </location>
</feature>
<feature type="region of interest" description="Disordered" evidence="1">
    <location>
        <begin position="27"/>
        <end position="91"/>
    </location>
</feature>
<dbReference type="EMBL" id="AWTV01000008">
    <property type="protein sequence ID" value="KIH90920.1"/>
    <property type="molecule type" value="Genomic_DNA"/>
</dbReference>
<proteinExistence type="predicted"/>
<name>A0A0C2IVV1_9PEZI</name>
<evidence type="ECO:0000313" key="3">
    <source>
        <dbReference type="Proteomes" id="UP000031575"/>
    </source>
</evidence>
<organism evidence="2 3">
    <name type="scientific">Sporothrix brasiliensis 5110</name>
    <dbReference type="NCBI Taxonomy" id="1398154"/>
    <lineage>
        <taxon>Eukaryota</taxon>
        <taxon>Fungi</taxon>
        <taxon>Dikarya</taxon>
        <taxon>Ascomycota</taxon>
        <taxon>Pezizomycotina</taxon>
        <taxon>Sordariomycetes</taxon>
        <taxon>Sordariomycetidae</taxon>
        <taxon>Ophiostomatales</taxon>
        <taxon>Ophiostomataceae</taxon>
        <taxon>Sporothrix</taxon>
    </lineage>
</organism>
<dbReference type="AlphaFoldDB" id="A0A0C2IVV1"/>